<feature type="compositionally biased region" description="Polar residues" evidence="1">
    <location>
        <begin position="356"/>
        <end position="365"/>
    </location>
</feature>
<sequence>MDDGGDDGKINNFMKYLNSQVIDMIVVKSLGRRKQWPMKPYRLSFTVSPKPINRLKRPRYAAVYFPEEQQTSIIPSCKLGDGDLNDQQTVTVVWDGTECTAKVIKLSDDRAVLVEAELSYIQQHVSPSEEFIAVVFINDGSTGVCPVSWITEGEKTEEATVTIDWEGTSYQSTILKISTNQDELEKARLQSEAVQPIVSSTKPSKAALKHKCIASISPPKASSILTPPAPRPSYNLNVETQSKVNDFIQMKRSIATQTKVITLSRSAIKHIDIPPVSPKSDIATINIQPSEVHPKSSGFSSPDLSSTSSRDHLSPAKPLEYASTSSPDHLSPAKQSDHTSTSSSPNHLSPAKQSDHTSTSSSPNHLSPAKQSDHTSTSSSPDHLSPAKQSPSKSSVYQHQENRLSLTFPDLDSIVNQQIDSGRLLSIENTVKDMHTILLGWQSVKPIQLSACTTEVKSQQQSVHPSSISTLPDVSKIPATNTEDVPLTCFTETASPMPPTSQEPSLRINNTDIDNFTAFVPSAPVSTSSISIAPTTLCDSINDLISLDNNTTRFVLSEIELNKEKPAKPLVADAKFCQLSVATILTTTPSALNLNICTIPIAINTTDLGIPDNIIHKSKLKAGSDRRKFGVDLFREICSLKDVYQKNVSGKSSNKSLVKEQINPEKISAIRTTCLNYFPVTPSDKTGSWNDVARAIDKANWQFHKHLEKEFDLSSL</sequence>
<feature type="compositionally biased region" description="Polar residues" evidence="1">
    <location>
        <begin position="387"/>
        <end position="400"/>
    </location>
</feature>
<keyword evidence="3" id="KW-1185">Reference proteome</keyword>
<name>A0A8S3SLH8_MYTED</name>
<gene>
    <name evidence="2" type="ORF">MEDL_31395</name>
</gene>
<dbReference type="EMBL" id="CAJPWZ010001568">
    <property type="protein sequence ID" value="CAG2217724.1"/>
    <property type="molecule type" value="Genomic_DNA"/>
</dbReference>
<dbReference type="Proteomes" id="UP000683360">
    <property type="component" value="Unassembled WGS sequence"/>
</dbReference>
<feature type="compositionally biased region" description="Polar residues" evidence="1">
    <location>
        <begin position="338"/>
        <end position="347"/>
    </location>
</feature>
<proteinExistence type="predicted"/>
<feature type="region of interest" description="Disordered" evidence="1">
    <location>
        <begin position="289"/>
        <end position="400"/>
    </location>
</feature>
<accession>A0A8S3SLH8</accession>
<evidence type="ECO:0008006" key="4">
    <source>
        <dbReference type="Google" id="ProtNLM"/>
    </source>
</evidence>
<reference evidence="2" key="1">
    <citation type="submission" date="2021-03" db="EMBL/GenBank/DDBJ databases">
        <authorList>
            <person name="Bekaert M."/>
        </authorList>
    </citation>
    <scope>NUCLEOTIDE SEQUENCE</scope>
</reference>
<feature type="compositionally biased region" description="Low complexity" evidence="1">
    <location>
        <begin position="374"/>
        <end position="386"/>
    </location>
</feature>
<comment type="caution">
    <text evidence="2">The sequence shown here is derived from an EMBL/GenBank/DDBJ whole genome shotgun (WGS) entry which is preliminary data.</text>
</comment>
<protein>
    <recommendedName>
        <fullName evidence="4">BEN domain-containing protein</fullName>
    </recommendedName>
</protein>
<organism evidence="2 3">
    <name type="scientific">Mytilus edulis</name>
    <name type="common">Blue mussel</name>
    <dbReference type="NCBI Taxonomy" id="6550"/>
    <lineage>
        <taxon>Eukaryota</taxon>
        <taxon>Metazoa</taxon>
        <taxon>Spiralia</taxon>
        <taxon>Lophotrochozoa</taxon>
        <taxon>Mollusca</taxon>
        <taxon>Bivalvia</taxon>
        <taxon>Autobranchia</taxon>
        <taxon>Pteriomorphia</taxon>
        <taxon>Mytilida</taxon>
        <taxon>Mytiloidea</taxon>
        <taxon>Mytilidae</taxon>
        <taxon>Mytilinae</taxon>
        <taxon>Mytilus</taxon>
    </lineage>
</organism>
<feature type="compositionally biased region" description="Low complexity" evidence="1">
    <location>
        <begin position="296"/>
        <end position="308"/>
    </location>
</feature>
<evidence type="ECO:0000313" key="2">
    <source>
        <dbReference type="EMBL" id="CAG2217724.1"/>
    </source>
</evidence>
<dbReference type="AlphaFoldDB" id="A0A8S3SLH8"/>
<evidence type="ECO:0000256" key="1">
    <source>
        <dbReference type="SAM" id="MobiDB-lite"/>
    </source>
</evidence>
<evidence type="ECO:0000313" key="3">
    <source>
        <dbReference type="Proteomes" id="UP000683360"/>
    </source>
</evidence>
<dbReference type="OrthoDB" id="10341514at2759"/>